<dbReference type="NCBIfam" id="NF002073">
    <property type="entry name" value="PRK00913.1-2"/>
    <property type="match status" value="1"/>
</dbReference>
<dbReference type="Gene3D" id="3.40.220.10">
    <property type="entry name" value="Leucine Aminopeptidase, subunit E, domain 1"/>
    <property type="match status" value="1"/>
</dbReference>
<gene>
    <name evidence="8" type="primary">pepA</name>
    <name evidence="10" type="ORF">ACFQ03_15890</name>
</gene>
<dbReference type="HAMAP" id="MF_00181">
    <property type="entry name" value="Cytosol_peptidase_M17"/>
    <property type="match status" value="1"/>
</dbReference>
<protein>
    <recommendedName>
        <fullName evidence="8">Probable cytosol aminopeptidase</fullName>
        <ecNumber evidence="8">3.4.11.1</ecNumber>
    </recommendedName>
    <alternativeName>
        <fullName evidence="8">Leucine aminopeptidase</fullName>
        <shortName evidence="8">LAP</shortName>
        <ecNumber evidence="8">3.4.11.10</ecNumber>
    </alternativeName>
    <alternativeName>
        <fullName evidence="8">Leucyl aminopeptidase</fullName>
    </alternativeName>
</protein>
<keyword evidence="11" id="KW-1185">Reference proteome</keyword>
<proteinExistence type="inferred from homology"/>
<dbReference type="PRINTS" id="PR00481">
    <property type="entry name" value="LAMNOPPTDASE"/>
</dbReference>
<evidence type="ECO:0000256" key="7">
    <source>
        <dbReference type="ARBA" id="ARBA00049972"/>
    </source>
</evidence>
<dbReference type="Gene3D" id="3.40.630.10">
    <property type="entry name" value="Zn peptidases"/>
    <property type="match status" value="1"/>
</dbReference>
<keyword evidence="6 8" id="KW-0378">Hydrolase</keyword>
<feature type="domain" description="Cytosol aminopeptidase" evidence="9">
    <location>
        <begin position="354"/>
        <end position="361"/>
    </location>
</feature>
<feature type="binding site" evidence="8">
    <location>
        <position position="356"/>
    </location>
    <ligand>
        <name>Mn(2+)</name>
        <dbReference type="ChEBI" id="CHEBI:29035"/>
        <label>1</label>
    </ligand>
</feature>
<dbReference type="InterPro" id="IPR000819">
    <property type="entry name" value="Peptidase_M17_C"/>
</dbReference>
<evidence type="ECO:0000256" key="5">
    <source>
        <dbReference type="ARBA" id="ARBA00022670"/>
    </source>
</evidence>
<name>A0ABW3DDJ1_9BACL</name>
<dbReference type="NCBIfam" id="NF002083">
    <property type="entry name" value="PRK00913.3-5"/>
    <property type="match status" value="1"/>
</dbReference>
<comment type="catalytic activity">
    <reaction evidence="2 8">
        <text>Release of an N-terminal amino acid, preferentially leucine, but not glutamic or aspartic acids.</text>
        <dbReference type="EC" id="3.4.11.10"/>
    </reaction>
</comment>
<feature type="binding site" evidence="8">
    <location>
        <position position="297"/>
    </location>
    <ligand>
        <name>Mn(2+)</name>
        <dbReference type="ChEBI" id="CHEBI:29035"/>
        <label>2</label>
    </ligand>
</feature>
<dbReference type="Proteomes" id="UP001597120">
    <property type="component" value="Unassembled WGS sequence"/>
</dbReference>
<keyword evidence="5 8" id="KW-0645">Protease</keyword>
<dbReference type="InterPro" id="IPR043472">
    <property type="entry name" value="Macro_dom-like"/>
</dbReference>
<keyword evidence="8" id="KW-0464">Manganese</keyword>
<dbReference type="PANTHER" id="PTHR11963:SF23">
    <property type="entry name" value="CYTOSOL AMINOPEPTIDASE"/>
    <property type="match status" value="1"/>
</dbReference>
<reference evidence="11" key="1">
    <citation type="journal article" date="2019" name="Int. J. Syst. Evol. Microbiol.">
        <title>The Global Catalogue of Microorganisms (GCM) 10K type strain sequencing project: providing services to taxonomists for standard genome sequencing and annotation.</title>
        <authorList>
            <consortium name="The Broad Institute Genomics Platform"/>
            <consortium name="The Broad Institute Genome Sequencing Center for Infectious Disease"/>
            <person name="Wu L."/>
            <person name="Ma J."/>
        </authorList>
    </citation>
    <scope>NUCLEOTIDE SEQUENCE [LARGE SCALE GENOMIC DNA]</scope>
    <source>
        <strain evidence="11">CCUG 57263</strain>
    </source>
</reference>
<feature type="binding site" evidence="8">
    <location>
        <position position="274"/>
    </location>
    <ligand>
        <name>Mn(2+)</name>
        <dbReference type="ChEBI" id="CHEBI:29035"/>
        <label>2</label>
    </ligand>
</feature>
<feature type="active site" evidence="8">
    <location>
        <position position="360"/>
    </location>
</feature>
<dbReference type="PANTHER" id="PTHR11963">
    <property type="entry name" value="LEUCINE AMINOPEPTIDASE-RELATED"/>
    <property type="match status" value="1"/>
</dbReference>
<evidence type="ECO:0000256" key="2">
    <source>
        <dbReference type="ARBA" id="ARBA00000967"/>
    </source>
</evidence>
<dbReference type="EMBL" id="JBHTIU010000051">
    <property type="protein sequence ID" value="MFD0870636.1"/>
    <property type="molecule type" value="Genomic_DNA"/>
</dbReference>
<keyword evidence="8" id="KW-0963">Cytoplasm</keyword>
<comment type="cofactor">
    <cofactor evidence="8">
        <name>Mn(2+)</name>
        <dbReference type="ChEBI" id="CHEBI:29035"/>
    </cofactor>
    <text evidence="8">Binds 2 manganese ions per subunit.</text>
</comment>
<evidence type="ECO:0000313" key="10">
    <source>
        <dbReference type="EMBL" id="MFD0870636.1"/>
    </source>
</evidence>
<evidence type="ECO:0000313" key="11">
    <source>
        <dbReference type="Proteomes" id="UP001597120"/>
    </source>
</evidence>
<feature type="binding site" evidence="8">
    <location>
        <position position="358"/>
    </location>
    <ligand>
        <name>Mn(2+)</name>
        <dbReference type="ChEBI" id="CHEBI:29035"/>
        <label>1</label>
    </ligand>
</feature>
<dbReference type="EC" id="3.4.11.1" evidence="8"/>
<evidence type="ECO:0000256" key="3">
    <source>
        <dbReference type="ARBA" id="ARBA00009528"/>
    </source>
</evidence>
<dbReference type="InterPro" id="IPR023042">
    <property type="entry name" value="Peptidase_M17_leu_NH2_pept"/>
</dbReference>
<accession>A0ABW3DDJ1</accession>
<comment type="catalytic activity">
    <reaction evidence="1 8">
        <text>Release of an N-terminal amino acid, Xaa-|-Yaa-, in which Xaa is preferably Leu, but may be other amino acids including Pro although not Arg or Lys, and Yaa may be Pro. Amino acid amides and methyl esters are also readily hydrolyzed, but rates on arylamides are exceedingly low.</text>
        <dbReference type="EC" id="3.4.11.1"/>
    </reaction>
</comment>
<dbReference type="InterPro" id="IPR011356">
    <property type="entry name" value="Leucine_aapep/pepB"/>
</dbReference>
<evidence type="ECO:0000259" key="9">
    <source>
        <dbReference type="PROSITE" id="PS00631"/>
    </source>
</evidence>
<dbReference type="Pfam" id="PF02789">
    <property type="entry name" value="Peptidase_M17_N"/>
    <property type="match status" value="1"/>
</dbReference>
<dbReference type="GO" id="GO:0004177">
    <property type="term" value="F:aminopeptidase activity"/>
    <property type="evidence" value="ECO:0007669"/>
    <property type="project" value="UniProtKB-KW"/>
</dbReference>
<comment type="function">
    <text evidence="7 8">Presumably involved in the processing and regular turnover of intracellular proteins. Catalyzes the removal of unsubstituted N-terminal amino acids from various peptides.</text>
</comment>
<comment type="caution">
    <text evidence="10">The sequence shown here is derived from an EMBL/GenBank/DDBJ whole genome shotgun (WGS) entry which is preliminary data.</text>
</comment>
<dbReference type="RefSeq" id="WP_379289345.1">
    <property type="nucleotide sequence ID" value="NZ_JBHTIU010000051.1"/>
</dbReference>
<organism evidence="10 11">
    <name type="scientific">Paenibacillus residui</name>
    <dbReference type="NCBI Taxonomy" id="629724"/>
    <lineage>
        <taxon>Bacteria</taxon>
        <taxon>Bacillati</taxon>
        <taxon>Bacillota</taxon>
        <taxon>Bacilli</taxon>
        <taxon>Bacillales</taxon>
        <taxon>Paenibacillaceae</taxon>
        <taxon>Paenibacillus</taxon>
    </lineage>
</organism>
<dbReference type="EC" id="3.4.11.10" evidence="8"/>
<dbReference type="InterPro" id="IPR008283">
    <property type="entry name" value="Peptidase_M17_N"/>
</dbReference>
<evidence type="ECO:0000256" key="6">
    <source>
        <dbReference type="ARBA" id="ARBA00022801"/>
    </source>
</evidence>
<dbReference type="PROSITE" id="PS00631">
    <property type="entry name" value="CYTOSOL_AP"/>
    <property type="match status" value="1"/>
</dbReference>
<feature type="binding site" evidence="8">
    <location>
        <position position="358"/>
    </location>
    <ligand>
        <name>Mn(2+)</name>
        <dbReference type="ChEBI" id="CHEBI:29035"/>
        <label>2</label>
    </ligand>
</feature>
<sequence length="504" mass="53956">MNGWNSTDSRLFSWTYDSPEAGSPDRNEALVYFMSQEEAPPPLLRQELKDAIVGLSEAKVFAAGRGEAEVLPTLGFNPYPQIIIAGLGPSGADAQAWREAAAAAVRKALARGIGKLAIMTDSVGKTESDPLTRIRALTEGFMLGSYYRQTYKKTAPSRVLLEQVKYYVTDKAEEAKLQDAIQTGCIYASATNYARDLTNTPGNAFVPETMASEAKRLAEAYGLECAVLDDKQLLEQGMLGLYNVGKGSIHPPRMIVLKYQGLPEWKNVLGLVGKGVTFDTGGISLKKADGMDEMISDMGGGAVLLGVMKAIGEMKPQVNVLAVIPSAENMPSDRALKPGDVISTLSGKTIEVTNTDAEGRIILADGVTYAKQLGAGRIIDVATLTGAVLVSLGDLATGAVSNNDAFMKELLQAAERSGERLWQLPAYPEYKEALKSSVADIKNSTVNRWAGAITGGLFIGEFAEDTPWIHLDTGGTAYLLKERGVDPEGGTGAMVRTLLHYIVH</sequence>
<feature type="active site" evidence="8">
    <location>
        <position position="286"/>
    </location>
</feature>
<evidence type="ECO:0000256" key="1">
    <source>
        <dbReference type="ARBA" id="ARBA00000135"/>
    </source>
</evidence>
<evidence type="ECO:0000256" key="8">
    <source>
        <dbReference type="HAMAP-Rule" id="MF_00181"/>
    </source>
</evidence>
<feature type="binding site" evidence="8">
    <location>
        <position position="279"/>
    </location>
    <ligand>
        <name>Mn(2+)</name>
        <dbReference type="ChEBI" id="CHEBI:29035"/>
        <label>1</label>
    </ligand>
</feature>
<keyword evidence="4 8" id="KW-0031">Aminopeptidase</keyword>
<evidence type="ECO:0000256" key="4">
    <source>
        <dbReference type="ARBA" id="ARBA00022438"/>
    </source>
</evidence>
<keyword evidence="8" id="KW-0479">Metal-binding</keyword>
<dbReference type="SUPFAM" id="SSF52949">
    <property type="entry name" value="Macro domain-like"/>
    <property type="match status" value="1"/>
</dbReference>
<dbReference type="CDD" id="cd00433">
    <property type="entry name" value="Peptidase_M17"/>
    <property type="match status" value="1"/>
</dbReference>
<comment type="similarity">
    <text evidence="3 8">Belongs to the peptidase M17 family.</text>
</comment>
<dbReference type="SUPFAM" id="SSF53187">
    <property type="entry name" value="Zn-dependent exopeptidases"/>
    <property type="match status" value="1"/>
</dbReference>
<comment type="subcellular location">
    <subcellularLocation>
        <location evidence="8">Cytoplasm</location>
    </subcellularLocation>
</comment>
<dbReference type="Pfam" id="PF00883">
    <property type="entry name" value="Peptidase_M17"/>
    <property type="match status" value="1"/>
</dbReference>
<feature type="binding site" evidence="8">
    <location>
        <position position="279"/>
    </location>
    <ligand>
        <name>Mn(2+)</name>
        <dbReference type="ChEBI" id="CHEBI:29035"/>
        <label>2</label>
    </ligand>
</feature>